<comment type="caution">
    <text evidence="1">The sequence shown here is derived from an EMBL/GenBank/DDBJ whole genome shotgun (WGS) entry which is preliminary data.</text>
</comment>
<dbReference type="InterPro" id="IPR005312">
    <property type="entry name" value="DUF1759"/>
</dbReference>
<evidence type="ECO:0000313" key="1">
    <source>
        <dbReference type="EMBL" id="CAB4037242.1"/>
    </source>
</evidence>
<dbReference type="Pfam" id="PF03564">
    <property type="entry name" value="DUF1759"/>
    <property type="match status" value="1"/>
</dbReference>
<proteinExistence type="predicted"/>
<dbReference type="OrthoDB" id="5984724at2759"/>
<dbReference type="PANTHER" id="PTHR47331">
    <property type="entry name" value="PHD-TYPE DOMAIN-CONTAINING PROTEIN"/>
    <property type="match status" value="1"/>
</dbReference>
<gene>
    <name evidence="1" type="ORF">PACLA_8A081412</name>
</gene>
<dbReference type="EMBL" id="CACRXK020022878">
    <property type="protein sequence ID" value="CAB4037242.1"/>
    <property type="molecule type" value="Genomic_DNA"/>
</dbReference>
<keyword evidence="2" id="KW-1185">Reference proteome</keyword>
<dbReference type="AlphaFoldDB" id="A0A7D9LQL3"/>
<evidence type="ECO:0000313" key="2">
    <source>
        <dbReference type="Proteomes" id="UP001152795"/>
    </source>
</evidence>
<organism evidence="1 2">
    <name type="scientific">Paramuricea clavata</name>
    <name type="common">Red gorgonian</name>
    <name type="synonym">Violescent sea-whip</name>
    <dbReference type="NCBI Taxonomy" id="317549"/>
    <lineage>
        <taxon>Eukaryota</taxon>
        <taxon>Metazoa</taxon>
        <taxon>Cnidaria</taxon>
        <taxon>Anthozoa</taxon>
        <taxon>Octocorallia</taxon>
        <taxon>Malacalcyonacea</taxon>
        <taxon>Plexauridae</taxon>
        <taxon>Paramuricea</taxon>
    </lineage>
</organism>
<sequence length="417" mass="48193">MAVATRNDETAQHSQQLIEALGKVTQIKRLPQAKTDVYRGDEKDKIKYFLSEISFDALVDSAPVTDPQKLHLLYQHLDGRAKKVVEQLQYMIEDPATAYNEARKILKERFGHTAFLEIDFENKLTKWPTIGNNDAQGLQEFGDFLQQVKIASQYIPKLKIFQYPSKLQSLVEKLPLWFRNKWSSKVQKLQRLEGHNAFPTFNAFMEEVIFHAERMNIPQLKSFQSSNLKDLNFGALSKSYDKKGMGTRTLASRMTGFDETIEIKPEENEQSSINNVKIKEKDDVKGEVYCPYHKAKTHSLNQCKKFSELPFEERKDFLFKNRLCFNCAKSDKHIAKKCDQTPPKCCFCEKKHLTVLHDPTRNESLSACTKICDGSRELRSCARIVLLKVYHRSNLSRETLTYAVLDDQSTDVFVSKR</sequence>
<protein>
    <submittedName>
        <fullName evidence="1">Uncharacterized protein</fullName>
    </submittedName>
</protein>
<accession>A0A7D9LQL3</accession>
<dbReference type="PANTHER" id="PTHR47331:SF5">
    <property type="entry name" value="RIBONUCLEASE H"/>
    <property type="match status" value="1"/>
</dbReference>
<reference evidence="1" key="1">
    <citation type="submission" date="2020-04" db="EMBL/GenBank/DDBJ databases">
        <authorList>
            <person name="Alioto T."/>
            <person name="Alioto T."/>
            <person name="Gomez Garrido J."/>
        </authorList>
    </citation>
    <scope>NUCLEOTIDE SEQUENCE</scope>
    <source>
        <strain evidence="1">A484AB</strain>
    </source>
</reference>
<name>A0A7D9LQL3_PARCT</name>
<dbReference type="Proteomes" id="UP001152795">
    <property type="component" value="Unassembled WGS sequence"/>
</dbReference>